<evidence type="ECO:0000313" key="4">
    <source>
        <dbReference type="Proteomes" id="UP000612055"/>
    </source>
</evidence>
<dbReference type="PROSITE" id="PS51257">
    <property type="entry name" value="PROKAR_LIPOPROTEIN"/>
    <property type="match status" value="1"/>
</dbReference>
<comment type="caution">
    <text evidence="3">The sequence shown here is derived from an EMBL/GenBank/DDBJ whole genome shotgun (WGS) entry which is preliminary data.</text>
</comment>
<dbReference type="OrthoDB" id="286301at2759"/>
<evidence type="ECO:0000256" key="1">
    <source>
        <dbReference type="SAM" id="SignalP"/>
    </source>
</evidence>
<evidence type="ECO:0000259" key="2">
    <source>
        <dbReference type="PROSITE" id="PS50213"/>
    </source>
</evidence>
<dbReference type="Proteomes" id="UP000612055">
    <property type="component" value="Unassembled WGS sequence"/>
</dbReference>
<dbReference type="InterPro" id="IPR050904">
    <property type="entry name" value="Adhesion/Biosynth-related"/>
</dbReference>
<dbReference type="Pfam" id="PF02469">
    <property type="entry name" value="Fasciclin"/>
    <property type="match status" value="1"/>
</dbReference>
<reference evidence="3" key="1">
    <citation type="journal article" date="2020" name="bioRxiv">
        <title>Comparative genomics of Chlamydomonas.</title>
        <authorList>
            <person name="Craig R.J."/>
            <person name="Hasan A.R."/>
            <person name="Ness R.W."/>
            <person name="Keightley P.D."/>
        </authorList>
    </citation>
    <scope>NUCLEOTIDE SEQUENCE</scope>
    <source>
        <strain evidence="3">CCAP 11/70</strain>
    </source>
</reference>
<dbReference type="PANTHER" id="PTHR10900">
    <property type="entry name" value="PERIOSTIN-RELATED"/>
    <property type="match status" value="1"/>
</dbReference>
<dbReference type="PANTHER" id="PTHR10900:SF77">
    <property type="entry name" value="FI19380P1"/>
    <property type="match status" value="1"/>
</dbReference>
<name>A0A835XJ92_9CHLO</name>
<sequence>MGNRHRLLVAQGRPATPHAWALLITLALVSCSEHVLGASSVLELIRSRSDLSTLRQLVTTAARRLPDFGRTLNATDLPFTMFLPNNDAFADLGLPREQLSSLSGRSLLQLLSQHVIPGAAYDLGPESINANLTTELGRTGVPYGVVRVVAAEEAAEDGTQLAIESPDGSLASVLEANLTAGPARAHVVGSVLHSWYDSLDQALDRTPQAQPFLGMARAVGPWLERWLGDAEVIFAPSAEAIAAANEQYGIALGSASEAWPPGLPALEIAASIAAYHLAVDGGGFDLAGLRPGDDYSLMTMAQDGFYQLPLAIIRPEASAPDSGASANASAPSPLVAGVAGAARIDPPYTIPVGFPTRQQLVLIDQVLLPTYPDAWTYLVSPRWLGDPVPLFSRFASLLRGAPGEVRQLLQEPQQSFTLLAVTNKGFRAFNDTYGISIEDYLQLPAARAHVLKNHILRPAFRFSRMSSDNGTVFQTLVSTLRSVYAYHELIEYDNTYGFDADQSSGVMAEMGLFPPTGASDRSLLFGRSYIFALNGLLVPVRGLSTTPITAAPCRRLPAAGAPASPESAAATAQSAAVPPAVAAATKAARITALY</sequence>
<keyword evidence="4" id="KW-1185">Reference proteome</keyword>
<proteinExistence type="predicted"/>
<feature type="signal peptide" evidence="1">
    <location>
        <begin position="1"/>
        <end position="37"/>
    </location>
</feature>
<dbReference type="InterPro" id="IPR036378">
    <property type="entry name" value="FAS1_dom_sf"/>
</dbReference>
<keyword evidence="1" id="KW-0732">Signal</keyword>
<dbReference type="SUPFAM" id="SSF82153">
    <property type="entry name" value="FAS1 domain"/>
    <property type="match status" value="2"/>
</dbReference>
<dbReference type="PROSITE" id="PS50213">
    <property type="entry name" value="FAS1"/>
    <property type="match status" value="1"/>
</dbReference>
<dbReference type="InterPro" id="IPR000782">
    <property type="entry name" value="FAS1_domain"/>
</dbReference>
<feature type="domain" description="FAS1" evidence="2">
    <location>
        <begin position="38"/>
        <end position="192"/>
    </location>
</feature>
<dbReference type="Gene3D" id="2.30.180.10">
    <property type="entry name" value="FAS1 domain"/>
    <property type="match status" value="2"/>
</dbReference>
<evidence type="ECO:0000313" key="3">
    <source>
        <dbReference type="EMBL" id="KAG2485747.1"/>
    </source>
</evidence>
<organism evidence="3 4">
    <name type="scientific">Edaphochlamys debaryana</name>
    <dbReference type="NCBI Taxonomy" id="47281"/>
    <lineage>
        <taxon>Eukaryota</taxon>
        <taxon>Viridiplantae</taxon>
        <taxon>Chlorophyta</taxon>
        <taxon>core chlorophytes</taxon>
        <taxon>Chlorophyceae</taxon>
        <taxon>CS clade</taxon>
        <taxon>Chlamydomonadales</taxon>
        <taxon>Chlamydomonadales incertae sedis</taxon>
        <taxon>Edaphochlamys</taxon>
    </lineage>
</organism>
<feature type="chain" id="PRO_5032708774" description="FAS1 domain-containing protein" evidence="1">
    <location>
        <begin position="38"/>
        <end position="594"/>
    </location>
</feature>
<gene>
    <name evidence="3" type="ORF">HYH03_015556</name>
</gene>
<protein>
    <recommendedName>
        <fullName evidence="2">FAS1 domain-containing protein</fullName>
    </recommendedName>
</protein>
<dbReference type="EMBL" id="JAEHOE010000123">
    <property type="protein sequence ID" value="KAG2485747.1"/>
    <property type="molecule type" value="Genomic_DNA"/>
</dbReference>
<dbReference type="AlphaFoldDB" id="A0A835XJ92"/>
<accession>A0A835XJ92</accession>